<keyword evidence="5 7" id="KW-0472">Membrane</keyword>
<evidence type="ECO:0000256" key="7">
    <source>
        <dbReference type="SAM" id="Phobius"/>
    </source>
</evidence>
<feature type="transmembrane region" description="Helical" evidence="7">
    <location>
        <begin position="473"/>
        <end position="496"/>
    </location>
</feature>
<dbReference type="GO" id="GO:0005886">
    <property type="term" value="C:plasma membrane"/>
    <property type="evidence" value="ECO:0007669"/>
    <property type="project" value="UniProtKB-SubCell"/>
</dbReference>
<feature type="transmembrane region" description="Helical" evidence="7">
    <location>
        <begin position="343"/>
        <end position="363"/>
    </location>
</feature>
<feature type="domain" description="ABC3 transporter permease C-terminal" evidence="8">
    <location>
        <begin position="698"/>
        <end position="813"/>
    </location>
</feature>
<feature type="transmembrane region" description="Helical" evidence="7">
    <location>
        <begin position="784"/>
        <end position="812"/>
    </location>
</feature>
<evidence type="ECO:0000256" key="2">
    <source>
        <dbReference type="ARBA" id="ARBA00022475"/>
    </source>
</evidence>
<organism evidence="9 10">
    <name type="scientific">Streptomyces himastatinicus ATCC 53653</name>
    <dbReference type="NCBI Taxonomy" id="457427"/>
    <lineage>
        <taxon>Bacteria</taxon>
        <taxon>Bacillati</taxon>
        <taxon>Actinomycetota</taxon>
        <taxon>Actinomycetes</taxon>
        <taxon>Kitasatosporales</taxon>
        <taxon>Streptomycetaceae</taxon>
        <taxon>Streptomyces</taxon>
        <taxon>Streptomyces violaceusniger group</taxon>
    </lineage>
</organism>
<dbReference type="STRING" id="457427.SSOG_01340"/>
<evidence type="ECO:0000256" key="1">
    <source>
        <dbReference type="ARBA" id="ARBA00004651"/>
    </source>
</evidence>
<dbReference type="PANTHER" id="PTHR30572:SF4">
    <property type="entry name" value="ABC TRANSPORTER PERMEASE YTRF"/>
    <property type="match status" value="1"/>
</dbReference>
<protein>
    <submittedName>
        <fullName evidence="9">Putative ABC transporter integral membrane protein</fullName>
    </submittedName>
</protein>
<dbReference type="OrthoDB" id="3223244at2"/>
<feature type="transmembrane region" description="Helical" evidence="7">
    <location>
        <begin position="420"/>
        <end position="439"/>
    </location>
</feature>
<gene>
    <name evidence="9" type="ORF">SSOG_01340</name>
</gene>
<dbReference type="AlphaFoldDB" id="D9WLM5"/>
<accession>D9WLM5</accession>
<dbReference type="HOGENOM" id="CLU_012341_2_1_11"/>
<evidence type="ECO:0000259" key="8">
    <source>
        <dbReference type="Pfam" id="PF02687"/>
    </source>
</evidence>
<feature type="transmembrane region" description="Helical" evidence="7">
    <location>
        <begin position="694"/>
        <end position="718"/>
    </location>
</feature>
<keyword evidence="10" id="KW-1185">Reference proteome</keyword>
<feature type="transmembrane region" description="Helical" evidence="7">
    <location>
        <begin position="292"/>
        <end position="314"/>
    </location>
</feature>
<comment type="similarity">
    <text evidence="6">Belongs to the ABC-4 integral membrane protein family.</text>
</comment>
<dbReference type="Proteomes" id="UP000003963">
    <property type="component" value="Unassembled WGS sequence"/>
</dbReference>
<feature type="transmembrane region" description="Helical" evidence="7">
    <location>
        <begin position="739"/>
        <end position="764"/>
    </location>
</feature>
<keyword evidence="2" id="KW-1003">Cell membrane</keyword>
<feature type="transmembrane region" description="Helical" evidence="7">
    <location>
        <begin position="389"/>
        <end position="408"/>
    </location>
</feature>
<keyword evidence="4 7" id="KW-1133">Transmembrane helix</keyword>
<dbReference type="InterPro" id="IPR003838">
    <property type="entry name" value="ABC3_permease_C"/>
</dbReference>
<keyword evidence="3 7" id="KW-0812">Transmembrane</keyword>
<evidence type="ECO:0000256" key="6">
    <source>
        <dbReference type="ARBA" id="ARBA00038076"/>
    </source>
</evidence>
<proteinExistence type="inferred from homology"/>
<sequence length="832" mass="85703">MLSVALSTLRTRWVTFAGSFVALSLGVALLTVMGLALASSLDAPDRKPERFAAAPVVVKGADTLRVPTPNGVRVRKLAHPRAVPAAVVARLRRLGPVVEDRSFAVRARGGPGDLVGHPWSTAAFARYGIGAGRAPRAADEVAVSGDWAKPGERVRTGGGTVRVVGTVRIAGAAVGRGFENAVFYTDQRAARLSPRSVQLVVDAAPAAVRAAVRGSEGVRVLTGDGRRDADPGPDRDREALMAMNALFGTAGGVTAFVSVFVVASTFAFAVAQRRREFGLLRTAGATPGQLRRMVFTEALMVGVLASATGCLLGAYGAPRLAAWVVDGGVAPGWFTIGDHVWPYHVAFWTGLLVALCGVAAASWRAGRTGPAQALREAAVDTGTMPPGRWLSGLALLLTAVITLCLALATDPGELLHRKTYMSRPMLLITAVALLAPAVVPPLTRLIAWLPAQLPGAGGMLVRENAAAGVRRTAAVAAPVLVTVALTGSLLGATATLNEAKAGEVRARTAADFVITPAGGTGFDAATLRQLRAVPGAEVSASASSAVYVLEDGVSLVASEARAVAPGPLAATTRLPVQAGRAGDLDDGSIIVNGEWQQHTVGRRVPVWLGDGSRKWLRIVAVMATGTGGNGVYVTPRNAPGATVDRVDITLTDGADASAVAAALKKAVDTTGGRLLTKDQWIRASYPRTKDITRIGLLLVLGIALLYTGISLANTMAMATSDRVRDLATLRLAGATPGQILRLVGAEALMVVVVGAVLGVLVAGLNLMGMGSALHLLSAPTTVRIPWTAIGAAVGACAMLAVVSSVAPAALMLRRRTAPKALFQRTGSRRHGG</sequence>
<dbReference type="EMBL" id="GG657754">
    <property type="protein sequence ID" value="EFL21628.1"/>
    <property type="molecule type" value="Genomic_DNA"/>
</dbReference>
<name>D9WLM5_9ACTN</name>
<evidence type="ECO:0000256" key="4">
    <source>
        <dbReference type="ARBA" id="ARBA00022989"/>
    </source>
</evidence>
<feature type="domain" description="ABC3 transporter permease C-terminal" evidence="8">
    <location>
        <begin position="250"/>
        <end position="369"/>
    </location>
</feature>
<evidence type="ECO:0000313" key="10">
    <source>
        <dbReference type="Proteomes" id="UP000003963"/>
    </source>
</evidence>
<evidence type="ECO:0000256" key="3">
    <source>
        <dbReference type="ARBA" id="ARBA00022692"/>
    </source>
</evidence>
<feature type="transmembrane region" description="Helical" evidence="7">
    <location>
        <begin position="245"/>
        <end position="271"/>
    </location>
</feature>
<evidence type="ECO:0000313" key="9">
    <source>
        <dbReference type="EMBL" id="EFL21628.1"/>
    </source>
</evidence>
<reference evidence="9 10" key="1">
    <citation type="submission" date="2009-02" db="EMBL/GenBank/DDBJ databases">
        <title>Annotation of Streptomyces hygroscopicus strain ATCC 53653.</title>
        <authorList>
            <consortium name="The Broad Institute Genome Sequencing Platform"/>
            <consortium name="Broad Institute Microbial Sequencing Center"/>
            <person name="Fischbach M."/>
            <person name="Godfrey P."/>
            <person name="Ward D."/>
            <person name="Young S."/>
            <person name="Zeng Q."/>
            <person name="Koehrsen M."/>
            <person name="Alvarado L."/>
            <person name="Berlin A.M."/>
            <person name="Bochicchio J."/>
            <person name="Borenstein D."/>
            <person name="Chapman S.B."/>
            <person name="Chen Z."/>
            <person name="Engels R."/>
            <person name="Freedman E."/>
            <person name="Gellesch M."/>
            <person name="Goldberg J."/>
            <person name="Griggs A."/>
            <person name="Gujja S."/>
            <person name="Heilman E.R."/>
            <person name="Heiman D.I."/>
            <person name="Hepburn T.A."/>
            <person name="Howarth C."/>
            <person name="Jen D."/>
            <person name="Larson L."/>
            <person name="Lewis B."/>
            <person name="Mehta T."/>
            <person name="Park D."/>
            <person name="Pearson M."/>
            <person name="Richards J."/>
            <person name="Roberts A."/>
            <person name="Saif S."/>
            <person name="Shea T.D."/>
            <person name="Shenoy N."/>
            <person name="Sisk P."/>
            <person name="Stolte C."/>
            <person name="Sykes S.N."/>
            <person name="Thomson T."/>
            <person name="Walk T."/>
            <person name="White J."/>
            <person name="Yandava C."/>
            <person name="Straight P."/>
            <person name="Clardy J."/>
            <person name="Hung D."/>
            <person name="Kolter R."/>
            <person name="Mekalanos J."/>
            <person name="Walker S."/>
            <person name="Walsh C.T."/>
            <person name="Wieland-Brown L.C."/>
            <person name="Haas B."/>
            <person name="Nusbaum C."/>
            <person name="Birren B."/>
        </authorList>
    </citation>
    <scope>NUCLEOTIDE SEQUENCE [LARGE SCALE GENOMIC DNA]</scope>
    <source>
        <strain evidence="9 10">ATCC 53653</strain>
    </source>
</reference>
<dbReference type="RefSeq" id="WP_009713450.1">
    <property type="nucleotide sequence ID" value="NZ_GG657754.1"/>
</dbReference>
<dbReference type="GO" id="GO:0022857">
    <property type="term" value="F:transmembrane transporter activity"/>
    <property type="evidence" value="ECO:0007669"/>
    <property type="project" value="TreeGrafter"/>
</dbReference>
<dbReference type="InterPro" id="IPR050250">
    <property type="entry name" value="Macrolide_Exporter_MacB"/>
</dbReference>
<dbReference type="Pfam" id="PF02687">
    <property type="entry name" value="FtsX"/>
    <property type="match status" value="2"/>
</dbReference>
<dbReference type="PANTHER" id="PTHR30572">
    <property type="entry name" value="MEMBRANE COMPONENT OF TRANSPORTER-RELATED"/>
    <property type="match status" value="1"/>
</dbReference>
<comment type="subcellular location">
    <subcellularLocation>
        <location evidence="1">Cell membrane</location>
        <topology evidence="1">Multi-pass membrane protein</topology>
    </subcellularLocation>
</comment>
<evidence type="ECO:0000256" key="5">
    <source>
        <dbReference type="ARBA" id="ARBA00023136"/>
    </source>
</evidence>